<proteinExistence type="predicted"/>
<dbReference type="AlphaFoldDB" id="A0A174FRJ9"/>
<reference evidence="1 2" key="1">
    <citation type="submission" date="2015-09" db="EMBL/GenBank/DDBJ databases">
        <authorList>
            <consortium name="Pathogen Informatics"/>
        </authorList>
    </citation>
    <scope>NUCLEOTIDE SEQUENCE [LARGE SCALE GENOMIC DNA]</scope>
    <source>
        <strain evidence="1 2">2789STDY5608840</strain>
    </source>
</reference>
<accession>A0A174FRJ9</accession>
<sequence length="244" mass="28311">MNKRKVAVFVEGQAEYVFVRNFLCRWYDYDSTLLGIECFSLRSDRYNSEPYPFGDRKSVNYYQIVNVGNDRSVLSKMLKEAPRLQNAGFHQIIGLSDMYSDLYHVQTKERCIDVAVNQKLIDECQNSLNASSQRDLLSYHFAIMEVEAWILGMYQFLQQIDSSLTPQFIMSRLQIDITADPEISFYHPAKVLDEIYRLAGRQYGKHLNEIASITSQFSKDDYARLLASGHCKSFNEFIKDLVAE</sequence>
<evidence type="ECO:0008006" key="3">
    <source>
        <dbReference type="Google" id="ProtNLM"/>
    </source>
</evidence>
<dbReference type="EMBL" id="CYZH01000010">
    <property type="protein sequence ID" value="CUO51466.1"/>
    <property type="molecule type" value="Genomic_DNA"/>
</dbReference>
<name>A0A174FRJ9_9BACE</name>
<dbReference type="Proteomes" id="UP000095517">
    <property type="component" value="Unassembled WGS sequence"/>
</dbReference>
<evidence type="ECO:0000313" key="1">
    <source>
        <dbReference type="EMBL" id="CUO51466.1"/>
    </source>
</evidence>
<dbReference type="STRING" id="338188.ERS852397_02203"/>
<protein>
    <recommendedName>
        <fullName evidence="3">DUF4276 family protein</fullName>
    </recommendedName>
</protein>
<gene>
    <name evidence="1" type="ORF">ERS852397_02203</name>
</gene>
<dbReference type="RefSeq" id="WP_055279113.1">
    <property type="nucleotide sequence ID" value="NZ_CABIXA010000010.1"/>
</dbReference>
<organism evidence="1 2">
    <name type="scientific">Bacteroides finegoldii</name>
    <dbReference type="NCBI Taxonomy" id="338188"/>
    <lineage>
        <taxon>Bacteria</taxon>
        <taxon>Pseudomonadati</taxon>
        <taxon>Bacteroidota</taxon>
        <taxon>Bacteroidia</taxon>
        <taxon>Bacteroidales</taxon>
        <taxon>Bacteroidaceae</taxon>
        <taxon>Bacteroides</taxon>
    </lineage>
</organism>
<evidence type="ECO:0000313" key="2">
    <source>
        <dbReference type="Proteomes" id="UP000095517"/>
    </source>
</evidence>